<dbReference type="Gene3D" id="3.30.559.10">
    <property type="entry name" value="Chloramphenicol acetyltransferase-like domain"/>
    <property type="match status" value="1"/>
</dbReference>
<dbReference type="GO" id="GO:0031177">
    <property type="term" value="F:phosphopantetheine binding"/>
    <property type="evidence" value="ECO:0007669"/>
    <property type="project" value="TreeGrafter"/>
</dbReference>
<evidence type="ECO:0000313" key="3">
    <source>
        <dbReference type="EMBL" id="CAP20366.1"/>
    </source>
</evidence>
<name>B6YPX8_9STRE</name>
<dbReference type="GO" id="GO:0009403">
    <property type="term" value="P:toxin biosynthetic process"/>
    <property type="evidence" value="ECO:0007669"/>
    <property type="project" value="UniProtKB-ARBA"/>
</dbReference>
<reference evidence="3" key="1">
    <citation type="submission" date="2007-11" db="EMBL/GenBank/DDBJ databases">
        <authorList>
            <person name="Turk W.J.R."/>
            <person name="Mao X.-J."/>
            <person name="Bielawny T."/>
            <person name="Brunham R."/>
            <person name="Luo M."/>
            <person name="Plummer F."/>
        </authorList>
    </citation>
    <scope>NUCLEOTIDE SEQUENCE</scope>
    <source>
        <strain evidence="3">4047</strain>
    </source>
</reference>
<reference evidence="3" key="2">
    <citation type="journal article" date="2008" name="Mol. Microbiol.">
        <title>A novel streptococcal integrative conjugative element involved in iron acquisition.</title>
        <authorList>
            <person name="Heather Z."/>
            <person name="Holden M.T."/>
            <person name="Steward K.F."/>
            <person name="Parkhill J."/>
            <person name="Song L."/>
            <person name="Challis G.L."/>
            <person name="Robinson C."/>
            <person name="Davis-Poynter N."/>
            <person name="Waller A.S."/>
        </authorList>
    </citation>
    <scope>NUCLEOTIDE SEQUENCE</scope>
    <source>
        <strain evidence="3">4047</strain>
    </source>
</reference>
<comment type="cofactor">
    <cofactor evidence="1">
        <name>pantetheine 4'-phosphate</name>
        <dbReference type="ChEBI" id="CHEBI:47942"/>
    </cofactor>
</comment>
<dbReference type="InterPro" id="IPR001242">
    <property type="entry name" value="Condensation_dom"/>
</dbReference>
<dbReference type="Pfam" id="PF00550">
    <property type="entry name" value="PP-binding"/>
    <property type="match status" value="1"/>
</dbReference>
<accession>B6YPX8</accession>
<dbReference type="EMBL" id="AM909652">
    <property type="protein sequence ID" value="CAP20366.1"/>
    <property type="molecule type" value="Genomic_DNA"/>
</dbReference>
<dbReference type="InterPro" id="IPR029063">
    <property type="entry name" value="SAM-dependent_MTases_sf"/>
</dbReference>
<dbReference type="AlphaFoldDB" id="B6YPX8"/>
<dbReference type="InterPro" id="IPR036736">
    <property type="entry name" value="ACP-like_sf"/>
</dbReference>
<dbReference type="Pfam" id="PF00668">
    <property type="entry name" value="Condensation"/>
    <property type="match status" value="1"/>
</dbReference>
<dbReference type="InterPro" id="IPR009081">
    <property type="entry name" value="PP-bd_ACP"/>
</dbReference>
<dbReference type="Gene3D" id="3.40.50.150">
    <property type="entry name" value="Vaccinia Virus protein VP39"/>
    <property type="match status" value="1"/>
</dbReference>
<dbReference type="InterPro" id="IPR023213">
    <property type="entry name" value="CAT-like_dom_sf"/>
</dbReference>
<dbReference type="Gene3D" id="3.40.50.1820">
    <property type="entry name" value="alpha/beta hydrolase"/>
    <property type="match status" value="1"/>
</dbReference>
<dbReference type="PANTHER" id="PTHR45527:SF10">
    <property type="entry name" value="PYOCHELIN SYNTHASE PCHF"/>
    <property type="match status" value="1"/>
</dbReference>
<dbReference type="SUPFAM" id="SSF47336">
    <property type="entry name" value="ACP-like"/>
    <property type="match status" value="1"/>
</dbReference>
<dbReference type="RefSeq" id="WP_012679606.1">
    <property type="nucleotide sequence ID" value="NZ_BTYB01000005.1"/>
</dbReference>
<dbReference type="GO" id="GO:0005737">
    <property type="term" value="C:cytoplasm"/>
    <property type="evidence" value="ECO:0007669"/>
    <property type="project" value="TreeGrafter"/>
</dbReference>
<dbReference type="Pfam" id="PF08242">
    <property type="entry name" value="Methyltransf_12"/>
    <property type="match status" value="1"/>
</dbReference>
<protein>
    <submittedName>
        <fullName evidence="3">Equibactin nonribosomal peptide synthase protein</fullName>
    </submittedName>
</protein>
<dbReference type="PANTHER" id="PTHR45527">
    <property type="entry name" value="NONRIBOSOMAL PEPTIDE SYNTHETASE"/>
    <property type="match status" value="1"/>
</dbReference>
<dbReference type="GO" id="GO:0008610">
    <property type="term" value="P:lipid biosynthetic process"/>
    <property type="evidence" value="ECO:0007669"/>
    <property type="project" value="UniProtKB-ARBA"/>
</dbReference>
<dbReference type="SUPFAM" id="SSF52777">
    <property type="entry name" value="CoA-dependent acyltransferases"/>
    <property type="match status" value="2"/>
</dbReference>
<dbReference type="Gene3D" id="1.10.1200.10">
    <property type="entry name" value="ACP-like"/>
    <property type="match status" value="1"/>
</dbReference>
<sequence>MKIENKLIELYRKGLEVFIEGDKLKYKSTCGMPSEEDIEFLKINKTSIIDILNKNDGASRYSLDIDELPLTEIQSAYLLGRRNHFELGGVASHVYMEVILPLLDIDRAEKVWNDIILKHDALHSIFTSNNTQKVLKEFAYYKIECNEGADIKEKIALTRDKLKGKSYNADIWPLFDISVSQLDDNSLLHLSFDFLILDWASIWILLKEFEECYFDGKTIMDNSYDLKEIRTSQLKLKHSSKYLSDKDFWERRIPFLPDAPLLPIKNKIVKNGFERIQLRIDENTWSKIKSNISEIGVTQTSFLVTILALVLNRWSSNSEFTINLTTMNRPKEYIKSDVVNDFTSTELLEFRMESLQPFYVLLKHIQQQMIEDLQHETFTGVEVTREVRKNVERRDAIFPFVFTSALGIKASEYKYISLQKEGLSETPQVLMDCQVMEVNHELIINFDLRADAFSKELSNSIAEDYSNLLNCFFDLEYFKKTLTEMYDENEMNDVLADKSDFDRVKYRVIEHSKKFYNKNVFDAGEVRKILEERNLFSNQTMLKTLIEIKGDIIYKDFNNIPGNVVLGEYHWILNKWEKHLDKAGFIKDNGDFYVVSEKGDELLKLNFDIELLKNSWDYSIGNSEVIDYIIKTSENVINIFSGKIKPISILFPEGSSKIVESIYGNNIFCNYYNNIIRKAIEEIIDLDSHKNINILELGAGTGNTTKEILKMLEMKNLDYRYIFTDRAKSFLANARNKFGNYKNVEYKQVDIDNNLMEQSFFNDEINIVLAVGVLENAKKIKYTISSIEEVLKKDSWVIILEPVVDEPWILMTQLFFMPEVYRNEIYYDSYKWKKLLIGENENILTRIFSLVSEDDPYNINNIKIFICKKEIRDDEDKDKLVNKENVNEEDLDIKDNIYKSNDKNIHNKNIEKICDVAGKILGKNAISPDTDLYNCGADSLLLAQLSREIVDILNKSETVKELKFDEVYREMLKNPTIESIVSIVEYEDVYNKNDESKSENINNDYKINLFNEGHDLLKVVLFDSFGTSNNIKNILDGLVEKNDSTIATFSIINEASYCGIEDENLLAYISALYAGFIEKSNYSKIQLIGFQAGGILAVEIATKLLKKGKNIDKAILIDSCPIEAGYLKDEIIEEEFLKLLGIEEKILLEYLDNSITAYISLQKNRDERLKLYSEIVQKEISKEISYEDILKLFNIHNKTLNGFKTSISPYIGNVEVILNDKYMCDYGISDENVLKQWKDICFGIFTSHKVKKELIKEFLLKTTMTEENNNEQ</sequence>
<keyword evidence="2" id="KW-0436">Ligase</keyword>
<gene>
    <name evidence="3" type="primary">eqbG</name>
    <name evidence="3" type="ORF">SEQ1240</name>
</gene>
<dbReference type="GO" id="GO:0016874">
    <property type="term" value="F:ligase activity"/>
    <property type="evidence" value="ECO:0007669"/>
    <property type="project" value="UniProtKB-KW"/>
</dbReference>
<organism evidence="3">
    <name type="scientific">Streptococcus equi subsp. equi</name>
    <dbReference type="NCBI Taxonomy" id="148942"/>
    <lineage>
        <taxon>Bacteria</taxon>
        <taxon>Bacillati</taxon>
        <taxon>Bacillota</taxon>
        <taxon>Bacilli</taxon>
        <taxon>Lactobacillales</taxon>
        <taxon>Streptococcaceae</taxon>
        <taxon>Streptococcus</taxon>
    </lineage>
</organism>
<dbReference type="Gene3D" id="3.30.559.30">
    <property type="entry name" value="Nonribosomal peptide synthetase, condensation domain"/>
    <property type="match status" value="1"/>
</dbReference>
<dbReference type="InterPro" id="IPR013217">
    <property type="entry name" value="Methyltransf_12"/>
</dbReference>
<dbReference type="PROSITE" id="PS50075">
    <property type="entry name" value="CARRIER"/>
    <property type="match status" value="1"/>
</dbReference>
<dbReference type="GO" id="GO:0043041">
    <property type="term" value="P:amino acid activation for nonribosomal peptide biosynthetic process"/>
    <property type="evidence" value="ECO:0007669"/>
    <property type="project" value="TreeGrafter"/>
</dbReference>
<evidence type="ECO:0000256" key="2">
    <source>
        <dbReference type="ARBA" id="ARBA00022598"/>
    </source>
</evidence>
<dbReference type="SUPFAM" id="SSF53335">
    <property type="entry name" value="S-adenosyl-L-methionine-dependent methyltransferases"/>
    <property type="match status" value="1"/>
</dbReference>
<proteinExistence type="predicted"/>
<dbReference type="InterPro" id="IPR029058">
    <property type="entry name" value="AB_hydrolase_fold"/>
</dbReference>
<evidence type="ECO:0000256" key="1">
    <source>
        <dbReference type="ARBA" id="ARBA00001957"/>
    </source>
</evidence>